<evidence type="ECO:0000313" key="4">
    <source>
        <dbReference type="Proteomes" id="UP001054811"/>
    </source>
</evidence>
<dbReference type="SUPFAM" id="SSF51261">
    <property type="entry name" value="Duplicated hybrid motif"/>
    <property type="match status" value="1"/>
</dbReference>
<evidence type="ECO:0000313" key="3">
    <source>
        <dbReference type="EMBL" id="UUT34851.1"/>
    </source>
</evidence>
<dbReference type="InterPro" id="IPR016047">
    <property type="entry name" value="M23ase_b-sheet_dom"/>
</dbReference>
<dbReference type="PANTHER" id="PTHR21666">
    <property type="entry name" value="PEPTIDASE-RELATED"/>
    <property type="match status" value="1"/>
</dbReference>
<dbReference type="Proteomes" id="UP001054811">
    <property type="component" value="Chromosome"/>
</dbReference>
<proteinExistence type="predicted"/>
<evidence type="ECO:0000259" key="2">
    <source>
        <dbReference type="Pfam" id="PF01551"/>
    </source>
</evidence>
<dbReference type="Pfam" id="PF01551">
    <property type="entry name" value="Peptidase_M23"/>
    <property type="match status" value="1"/>
</dbReference>
<keyword evidence="4" id="KW-1185">Reference proteome</keyword>
<feature type="domain" description="M23ase beta-sheet core" evidence="2">
    <location>
        <begin position="88"/>
        <end position="189"/>
    </location>
</feature>
<gene>
    <name evidence="3" type="ORF">L2X98_30985</name>
</gene>
<dbReference type="RefSeq" id="WP_259611383.1">
    <property type="nucleotide sequence ID" value="NZ_CP091139.2"/>
</dbReference>
<keyword evidence="1" id="KW-0732">Signal</keyword>
<sequence>MQQSGDVAASADDEIQAYVAPADAAPAATELDRSANYTTATLVEMAGTTGISNVSSSYYSNNTACSVQWPFAVGVPITYGFGWRPGEFHTGADFTPGNGAHVQAVADGVVRVAQEGYQGYGVAVIIDHEIDGQHWASLYGHMQYGSLQVHAGEKVRVGQYIGRTGNTGFSYGAHTHVEIRQNGVTPIDPIPWLRAHNKC</sequence>
<dbReference type="InterPro" id="IPR011055">
    <property type="entry name" value="Dup_hybrid_motif"/>
</dbReference>
<dbReference type="PANTHER" id="PTHR21666:SF289">
    <property type="entry name" value="L-ALA--D-GLU ENDOPEPTIDASE"/>
    <property type="match status" value="1"/>
</dbReference>
<name>A0ABY5NIA3_9MICO</name>
<evidence type="ECO:0000256" key="1">
    <source>
        <dbReference type="ARBA" id="ARBA00022729"/>
    </source>
</evidence>
<reference evidence="3" key="1">
    <citation type="submission" date="2022-01" db="EMBL/GenBank/DDBJ databases">
        <title>Microbacterium eymi and Microbacterium rhizovicinus sp. nov., isolated from the rhizospheric soil of Elymus tsukushiensis, a plant native to the Dokdo Islands, Republic of Korea.</title>
        <authorList>
            <person name="Hwang Y.J."/>
        </authorList>
    </citation>
    <scope>NUCLEOTIDE SEQUENCE</scope>
    <source>
        <strain evidence="3">KUDC0405</strain>
    </source>
</reference>
<dbReference type="Gene3D" id="2.70.70.10">
    <property type="entry name" value="Glucose Permease (Domain IIA)"/>
    <property type="match status" value="1"/>
</dbReference>
<accession>A0ABY5NIA3</accession>
<organism evidence="3 4">
    <name type="scientific">Microbacterium elymi</name>
    <dbReference type="NCBI Taxonomy" id="2909587"/>
    <lineage>
        <taxon>Bacteria</taxon>
        <taxon>Bacillati</taxon>
        <taxon>Actinomycetota</taxon>
        <taxon>Actinomycetes</taxon>
        <taxon>Micrococcales</taxon>
        <taxon>Microbacteriaceae</taxon>
        <taxon>Microbacterium</taxon>
    </lineage>
</organism>
<dbReference type="CDD" id="cd12797">
    <property type="entry name" value="M23_peptidase"/>
    <property type="match status" value="1"/>
</dbReference>
<dbReference type="InterPro" id="IPR050570">
    <property type="entry name" value="Cell_wall_metabolism_enzyme"/>
</dbReference>
<dbReference type="EMBL" id="CP091139">
    <property type="protein sequence ID" value="UUT34851.1"/>
    <property type="molecule type" value="Genomic_DNA"/>
</dbReference>
<protein>
    <submittedName>
        <fullName evidence="3">M23 family metallopeptidase</fullName>
    </submittedName>
</protein>